<accession>A0AAV5MIP9</accession>
<comment type="caution">
    <text evidence="6">The sequence shown here is derived from an EMBL/GenBank/DDBJ whole genome shotgun (WGS) entry which is preliminary data.</text>
</comment>
<dbReference type="EMBL" id="BPVZ01000297">
    <property type="protein sequence ID" value="GKV49363.1"/>
    <property type="molecule type" value="Genomic_DNA"/>
</dbReference>
<evidence type="ECO:0000256" key="1">
    <source>
        <dbReference type="ARBA" id="ARBA00004606"/>
    </source>
</evidence>
<evidence type="ECO:0000256" key="5">
    <source>
        <dbReference type="ARBA" id="ARBA00023180"/>
    </source>
</evidence>
<evidence type="ECO:0000313" key="6">
    <source>
        <dbReference type="EMBL" id="GKV49363.1"/>
    </source>
</evidence>
<gene>
    <name evidence="6" type="ORF">SLEP1_g56118</name>
</gene>
<name>A0AAV5MIP9_9ROSI</name>
<dbReference type="Proteomes" id="UP001054252">
    <property type="component" value="Unassembled WGS sequence"/>
</dbReference>
<dbReference type="Pfam" id="PF02485">
    <property type="entry name" value="Branch"/>
    <property type="match status" value="1"/>
</dbReference>
<comment type="subcellular location">
    <subcellularLocation>
        <location evidence="1">Membrane</location>
        <topology evidence="1">Single-pass type II membrane protein</topology>
    </subcellularLocation>
</comment>
<dbReference type="GO" id="GO:0016020">
    <property type="term" value="C:membrane"/>
    <property type="evidence" value="ECO:0007669"/>
    <property type="project" value="UniProtKB-SubCell"/>
</dbReference>
<keyword evidence="4" id="KW-0472">Membrane</keyword>
<dbReference type="AlphaFoldDB" id="A0AAV5MIP9"/>
<evidence type="ECO:0000256" key="4">
    <source>
        <dbReference type="ARBA" id="ARBA00023136"/>
    </source>
</evidence>
<dbReference type="PANTHER" id="PTHR31042">
    <property type="entry name" value="CORE-2/I-BRANCHING BETA-1,6-N-ACETYLGLUCOSAMINYLTRANSFERASE FAMILY PROTEIN-RELATED"/>
    <property type="match status" value="1"/>
</dbReference>
<evidence type="ECO:0000256" key="2">
    <source>
        <dbReference type="ARBA" id="ARBA00022676"/>
    </source>
</evidence>
<dbReference type="PANTHER" id="PTHR31042:SF70">
    <property type="entry name" value="OS01G0695200 PROTEIN"/>
    <property type="match status" value="1"/>
</dbReference>
<dbReference type="InterPro" id="IPR044174">
    <property type="entry name" value="BC10-like"/>
</dbReference>
<dbReference type="GO" id="GO:0016757">
    <property type="term" value="F:glycosyltransferase activity"/>
    <property type="evidence" value="ECO:0007669"/>
    <property type="project" value="UniProtKB-KW"/>
</dbReference>
<dbReference type="InterPro" id="IPR003406">
    <property type="entry name" value="Glyco_trans_14"/>
</dbReference>
<keyword evidence="7" id="KW-1185">Reference proteome</keyword>
<evidence type="ECO:0000313" key="7">
    <source>
        <dbReference type="Proteomes" id="UP001054252"/>
    </source>
</evidence>
<sequence>MHKLHKLRNCIPDEHYVQTLFAMSELEGELERRAMTYNLWNQSAAKMENNWHPVTFSYADADTKQINEIKVVTSHP</sequence>
<protein>
    <submittedName>
        <fullName evidence="6">Uncharacterized protein</fullName>
    </submittedName>
</protein>
<keyword evidence="5" id="KW-0325">Glycoprotein</keyword>
<reference evidence="6 7" key="1">
    <citation type="journal article" date="2021" name="Commun. Biol.">
        <title>The genome of Shorea leprosula (Dipterocarpaceae) highlights the ecological relevance of drought in aseasonal tropical rainforests.</title>
        <authorList>
            <person name="Ng K.K.S."/>
            <person name="Kobayashi M.J."/>
            <person name="Fawcett J.A."/>
            <person name="Hatakeyama M."/>
            <person name="Paape T."/>
            <person name="Ng C.H."/>
            <person name="Ang C.C."/>
            <person name="Tnah L.H."/>
            <person name="Lee C.T."/>
            <person name="Nishiyama T."/>
            <person name="Sese J."/>
            <person name="O'Brien M.J."/>
            <person name="Copetti D."/>
            <person name="Mohd Noor M.I."/>
            <person name="Ong R.C."/>
            <person name="Putra M."/>
            <person name="Sireger I.Z."/>
            <person name="Indrioko S."/>
            <person name="Kosugi Y."/>
            <person name="Izuno A."/>
            <person name="Isagi Y."/>
            <person name="Lee S.L."/>
            <person name="Shimizu K.K."/>
        </authorList>
    </citation>
    <scope>NUCLEOTIDE SEQUENCE [LARGE SCALE GENOMIC DNA]</scope>
    <source>
        <strain evidence="6">214</strain>
    </source>
</reference>
<evidence type="ECO:0000256" key="3">
    <source>
        <dbReference type="ARBA" id="ARBA00022679"/>
    </source>
</evidence>
<keyword evidence="2" id="KW-0328">Glycosyltransferase</keyword>
<organism evidence="6 7">
    <name type="scientific">Rubroshorea leprosula</name>
    <dbReference type="NCBI Taxonomy" id="152421"/>
    <lineage>
        <taxon>Eukaryota</taxon>
        <taxon>Viridiplantae</taxon>
        <taxon>Streptophyta</taxon>
        <taxon>Embryophyta</taxon>
        <taxon>Tracheophyta</taxon>
        <taxon>Spermatophyta</taxon>
        <taxon>Magnoliopsida</taxon>
        <taxon>eudicotyledons</taxon>
        <taxon>Gunneridae</taxon>
        <taxon>Pentapetalae</taxon>
        <taxon>rosids</taxon>
        <taxon>malvids</taxon>
        <taxon>Malvales</taxon>
        <taxon>Dipterocarpaceae</taxon>
        <taxon>Rubroshorea</taxon>
    </lineage>
</organism>
<proteinExistence type="predicted"/>
<keyword evidence="3" id="KW-0808">Transferase</keyword>